<dbReference type="SUPFAM" id="SSF56935">
    <property type="entry name" value="Porins"/>
    <property type="match status" value="1"/>
</dbReference>
<dbReference type="NCBIfam" id="TIGR01782">
    <property type="entry name" value="TonB-Xanth-Caul"/>
    <property type="match status" value="1"/>
</dbReference>
<dbReference type="Gene3D" id="2.170.130.10">
    <property type="entry name" value="TonB-dependent receptor, plug domain"/>
    <property type="match status" value="1"/>
</dbReference>
<dbReference type="Pfam" id="PF07715">
    <property type="entry name" value="Plug"/>
    <property type="match status" value="1"/>
</dbReference>
<reference evidence="7 8" key="1">
    <citation type="submission" date="2023-01" db="EMBL/GenBank/DDBJ databases">
        <title>Novel species of the genus Asticcacaulis isolated from rivers.</title>
        <authorList>
            <person name="Lu H."/>
        </authorList>
    </citation>
    <scope>NUCLEOTIDE SEQUENCE [LARGE SCALE GENOMIC DNA]</scope>
    <source>
        <strain evidence="7 8">LKC15W</strain>
    </source>
</reference>
<dbReference type="InterPro" id="IPR037066">
    <property type="entry name" value="Plug_dom_sf"/>
</dbReference>
<keyword evidence="2 4" id="KW-0472">Membrane</keyword>
<dbReference type="Proteomes" id="UP001218579">
    <property type="component" value="Unassembled WGS sequence"/>
</dbReference>
<evidence type="ECO:0000256" key="4">
    <source>
        <dbReference type="RuleBase" id="RU003357"/>
    </source>
</evidence>
<proteinExistence type="inferred from homology"/>
<evidence type="ECO:0000313" key="8">
    <source>
        <dbReference type="Proteomes" id="UP001218579"/>
    </source>
</evidence>
<dbReference type="InterPro" id="IPR036942">
    <property type="entry name" value="Beta-barrel_TonB_sf"/>
</dbReference>
<dbReference type="Gene3D" id="2.40.170.20">
    <property type="entry name" value="TonB-dependent receptor, beta-barrel domain"/>
    <property type="match status" value="1"/>
</dbReference>
<comment type="similarity">
    <text evidence="4">Belongs to the TonB-dependent receptor family.</text>
</comment>
<dbReference type="InterPro" id="IPR000531">
    <property type="entry name" value="Beta-barrel_TonB"/>
</dbReference>
<protein>
    <submittedName>
        <fullName evidence="7">TonB-dependent receptor</fullName>
    </submittedName>
</protein>
<evidence type="ECO:0000259" key="6">
    <source>
        <dbReference type="Pfam" id="PF07715"/>
    </source>
</evidence>
<feature type="domain" description="TonB-dependent receptor plug" evidence="6">
    <location>
        <begin position="44"/>
        <end position="156"/>
    </location>
</feature>
<dbReference type="PANTHER" id="PTHR40980">
    <property type="entry name" value="PLUG DOMAIN-CONTAINING PROTEIN"/>
    <property type="match status" value="1"/>
</dbReference>
<keyword evidence="8" id="KW-1185">Reference proteome</keyword>
<comment type="subcellular location">
    <subcellularLocation>
        <location evidence="1 4">Cell outer membrane</location>
    </subcellularLocation>
</comment>
<evidence type="ECO:0000259" key="5">
    <source>
        <dbReference type="Pfam" id="PF00593"/>
    </source>
</evidence>
<comment type="caution">
    <text evidence="7">The sequence shown here is derived from an EMBL/GenBank/DDBJ whole genome shotgun (WGS) entry which is preliminary data.</text>
</comment>
<sequence length="1087" mass="119348">MMTLAVASGAFAQEAEPAPEAGDVETVVVTGYRASLQSALNVKRKADVMLDAINAEDIADFPDANLAESLQRIPGISIDRDNGEGRSISVRGLGGDFTRVRINNLEALSTGGANDAGSSPNRSRSFDFNTFASELFNSLKVRKTASAETDEGSLGATVDLQTGRPFDYKDDQFAFSLQDAYYQNGETHNPRVTGLVSKRWADGRLGFLASVAYSERTAENDQYRRGAGQSDYLYRNSTWTTLENPRRAGFSAPVGTTFTNQISATGVVTNTPAITNTNYLNAVTGSDPTAYALLHNPLDASLVRIPALGSIEQQDLYQERLGITTAFQMQITPKTRLTVDGLYSKFKNESTIYQVSSVGLNRDNTNAGYATSANTAVNTTAARNTRRGLYPGTCTARPETAIQGAIDCGQSFYGGALVSGYNYSYNPKNLDPYDYYNVATSPGYVASADGLGFRDKLIGRQGVDVLAANVEDGVADYLQLRNVDWRSAADQNFYTTEFKQLSFNLTHEFTDRFRGDFTYGRSRSENKNQGLLVEFNRMDAPETFTFDERADGAMPVFNIGFDTANPANWGIVKGFSGMRHYQRFVTNDYESLRADFAFDFDDHLTFKFGAIGRTFGFKTNLTERENDLLNPTEKEAGVSVASLGRVIQFGQGLDLPAGTTTSFFAPSITAFDSVFGFTCECINQYGDWTIHGKRNGGRENFRVSEKTQGFYGQLNFDYDVFGRNMFGNIGVRQVETNLTSYGSTSAGRPITGENSYTDTLPSFNLAWEVMNDFYLRFGASKVMARPLLGNLSPSITAINIPNTGATTGATLTIGNPKLSPFRANTYDFSAEWYFAKGGLVSFAYFKKDIGSYPQTVLFSAPLNTFLSAEDIAQLRLQFTNANQLAYVDGNYEATARQFRDAPGGTLKGWEFNYQQDFTFLPWYFKNTGIQFNMTHIDSELNYILDPGTATVAPTYGLGPWLGASPDAMNLTLYYETEKFSARISGSQREGYYTTYPLASGSCSPGLNADGTPCNSPLINDFAGSLDTLNVDFSMSYKPTKRISITLEGLNITDETTNRYAYGVTSQSVVSQYGSTGPTYTLGVRYKY</sequence>
<evidence type="ECO:0000313" key="7">
    <source>
        <dbReference type="EMBL" id="MDC7675821.1"/>
    </source>
</evidence>
<accession>A0ABT5HI53</accession>
<dbReference type="InterPro" id="IPR012910">
    <property type="entry name" value="Plug_dom"/>
</dbReference>
<evidence type="ECO:0000256" key="3">
    <source>
        <dbReference type="ARBA" id="ARBA00023237"/>
    </source>
</evidence>
<evidence type="ECO:0000256" key="1">
    <source>
        <dbReference type="ARBA" id="ARBA00004442"/>
    </source>
</evidence>
<dbReference type="PANTHER" id="PTHR40980:SF3">
    <property type="entry name" value="TONB-DEPENDENT RECEPTOR-LIKE BETA-BARREL DOMAIN-CONTAINING PROTEIN"/>
    <property type="match status" value="1"/>
</dbReference>
<feature type="domain" description="TonB-dependent receptor-like beta-barrel" evidence="5">
    <location>
        <begin position="538"/>
        <end position="1051"/>
    </location>
</feature>
<organism evidence="7 8">
    <name type="scientific">Asticcacaulis machinosus</name>
    <dbReference type="NCBI Taxonomy" id="2984211"/>
    <lineage>
        <taxon>Bacteria</taxon>
        <taxon>Pseudomonadati</taxon>
        <taxon>Pseudomonadota</taxon>
        <taxon>Alphaproteobacteria</taxon>
        <taxon>Caulobacterales</taxon>
        <taxon>Caulobacteraceae</taxon>
        <taxon>Asticcacaulis</taxon>
    </lineage>
</organism>
<evidence type="ECO:0000256" key="2">
    <source>
        <dbReference type="ARBA" id="ARBA00023136"/>
    </source>
</evidence>
<dbReference type="Pfam" id="PF00593">
    <property type="entry name" value="TonB_dep_Rec_b-barrel"/>
    <property type="match status" value="1"/>
</dbReference>
<keyword evidence="7" id="KW-0675">Receptor</keyword>
<keyword evidence="3" id="KW-0998">Cell outer membrane</keyword>
<keyword evidence="4" id="KW-0798">TonB box</keyword>
<gene>
    <name evidence="7" type="ORF">PQU98_06755</name>
</gene>
<name>A0ABT5HI53_9CAUL</name>
<dbReference type="InterPro" id="IPR010104">
    <property type="entry name" value="TonB_rcpt_bac"/>
</dbReference>
<dbReference type="EMBL" id="JAQQKV010000001">
    <property type="protein sequence ID" value="MDC7675821.1"/>
    <property type="molecule type" value="Genomic_DNA"/>
</dbReference>